<accession>A0A6A5W2V9</accession>
<protein>
    <submittedName>
        <fullName evidence="1">Uncharacterized protein</fullName>
    </submittedName>
</protein>
<dbReference type="AlphaFoldDB" id="A0A6A5W2V9"/>
<organism evidence="1 2">
    <name type="scientific">Amniculicola lignicola CBS 123094</name>
    <dbReference type="NCBI Taxonomy" id="1392246"/>
    <lineage>
        <taxon>Eukaryota</taxon>
        <taxon>Fungi</taxon>
        <taxon>Dikarya</taxon>
        <taxon>Ascomycota</taxon>
        <taxon>Pezizomycotina</taxon>
        <taxon>Dothideomycetes</taxon>
        <taxon>Pleosporomycetidae</taxon>
        <taxon>Pleosporales</taxon>
        <taxon>Amniculicolaceae</taxon>
        <taxon>Amniculicola</taxon>
    </lineage>
</organism>
<evidence type="ECO:0000313" key="1">
    <source>
        <dbReference type="EMBL" id="KAF1996173.1"/>
    </source>
</evidence>
<gene>
    <name evidence="1" type="ORF">P154DRAFT_323424</name>
</gene>
<reference evidence="1" key="1">
    <citation type="journal article" date="2020" name="Stud. Mycol.">
        <title>101 Dothideomycetes genomes: a test case for predicting lifestyles and emergence of pathogens.</title>
        <authorList>
            <person name="Haridas S."/>
            <person name="Albert R."/>
            <person name="Binder M."/>
            <person name="Bloem J."/>
            <person name="Labutti K."/>
            <person name="Salamov A."/>
            <person name="Andreopoulos B."/>
            <person name="Baker S."/>
            <person name="Barry K."/>
            <person name="Bills G."/>
            <person name="Bluhm B."/>
            <person name="Cannon C."/>
            <person name="Castanera R."/>
            <person name="Culley D."/>
            <person name="Daum C."/>
            <person name="Ezra D."/>
            <person name="Gonzalez J."/>
            <person name="Henrissat B."/>
            <person name="Kuo A."/>
            <person name="Liang C."/>
            <person name="Lipzen A."/>
            <person name="Lutzoni F."/>
            <person name="Magnuson J."/>
            <person name="Mondo S."/>
            <person name="Nolan M."/>
            <person name="Ohm R."/>
            <person name="Pangilinan J."/>
            <person name="Park H.-J."/>
            <person name="Ramirez L."/>
            <person name="Alfaro M."/>
            <person name="Sun H."/>
            <person name="Tritt A."/>
            <person name="Yoshinaga Y."/>
            <person name="Zwiers L.-H."/>
            <person name="Turgeon B."/>
            <person name="Goodwin S."/>
            <person name="Spatafora J."/>
            <person name="Crous P."/>
            <person name="Grigoriev I."/>
        </authorList>
    </citation>
    <scope>NUCLEOTIDE SEQUENCE</scope>
    <source>
        <strain evidence="1">CBS 123094</strain>
    </source>
</reference>
<dbReference type="EMBL" id="ML977628">
    <property type="protein sequence ID" value="KAF1996173.1"/>
    <property type="molecule type" value="Genomic_DNA"/>
</dbReference>
<keyword evidence="2" id="KW-1185">Reference proteome</keyword>
<sequence length="159" mass="18367">MRWRGELQPQKNSYRTTADLTASIRQPAAAHRFPSTRKWSVRRQAFCIRHRHLHLSKHGFNSMTRPIAIPVSTSSPYGGIFESSSTSLITSQTLKSQHLACLHRSVIDNNYWPSYSRCPVCCRQTERLHGDRFTEDVRILQIADRVSMARIDSFMVNLH</sequence>
<evidence type="ECO:0000313" key="2">
    <source>
        <dbReference type="Proteomes" id="UP000799779"/>
    </source>
</evidence>
<dbReference type="Proteomes" id="UP000799779">
    <property type="component" value="Unassembled WGS sequence"/>
</dbReference>
<proteinExistence type="predicted"/>
<name>A0A6A5W2V9_9PLEO</name>